<dbReference type="Proteomes" id="UP000664534">
    <property type="component" value="Unassembled WGS sequence"/>
</dbReference>
<proteinExistence type="predicted"/>
<accession>A0A8H3F9Q7</accession>
<protein>
    <recommendedName>
        <fullName evidence="4">C2H2-type domain-containing protein</fullName>
    </recommendedName>
</protein>
<evidence type="ECO:0000313" key="2">
    <source>
        <dbReference type="EMBL" id="CAF9919620.1"/>
    </source>
</evidence>
<evidence type="ECO:0000313" key="3">
    <source>
        <dbReference type="Proteomes" id="UP000664534"/>
    </source>
</evidence>
<dbReference type="OrthoDB" id="654211at2759"/>
<gene>
    <name evidence="2" type="ORF">IMSHALPRED_004675</name>
</gene>
<name>A0A8H3F9Q7_9LECA</name>
<evidence type="ECO:0000256" key="1">
    <source>
        <dbReference type="SAM" id="MobiDB-lite"/>
    </source>
</evidence>
<feature type="region of interest" description="Disordered" evidence="1">
    <location>
        <begin position="123"/>
        <end position="143"/>
    </location>
</feature>
<organism evidence="2 3">
    <name type="scientific">Imshaugia aleurites</name>
    <dbReference type="NCBI Taxonomy" id="172621"/>
    <lineage>
        <taxon>Eukaryota</taxon>
        <taxon>Fungi</taxon>
        <taxon>Dikarya</taxon>
        <taxon>Ascomycota</taxon>
        <taxon>Pezizomycotina</taxon>
        <taxon>Lecanoromycetes</taxon>
        <taxon>OSLEUM clade</taxon>
        <taxon>Lecanoromycetidae</taxon>
        <taxon>Lecanorales</taxon>
        <taxon>Lecanorineae</taxon>
        <taxon>Parmeliaceae</taxon>
        <taxon>Imshaugia</taxon>
    </lineage>
</organism>
<keyword evidence="3" id="KW-1185">Reference proteome</keyword>
<feature type="region of interest" description="Disordered" evidence="1">
    <location>
        <begin position="462"/>
        <end position="485"/>
    </location>
</feature>
<comment type="caution">
    <text evidence="2">The sequence shown here is derived from an EMBL/GenBank/DDBJ whole genome shotgun (WGS) entry which is preliminary data.</text>
</comment>
<sequence length="485" mass="54033">MLMSSGNPSRLVSDRFSAEHSSASYDASARSDRQEQREAAAALIDHNNGDIFAWLKLARSARSIEPIPQQRSRNPHLSPLQIHALFVLKDCPNDKILSCLELARLCRDESTAVKLWTDPAETGTFQPDVGPPSRQFATGRSVKSTRSKNAESHYWCTVCEEPNSYKDSGTWKKHEKEHETVFVCGLEHTAGQSHASKVFTCKRRDIMVNHLNKSHGAIEAHRGRELAEEWRHTVKKQAWSCGFCITPFLTFQDRLKHVDIEHFRRHQSIHEWDLNKVILGLLQQPKMEKAWKTRAASLTPWVQPEGFAWDKAIAKDLRARLEIGPSDDQDANALADEAYSASKANEGSWAQSSTNHANLYPNATAQASFLSSQRQYETISTPMSDSGLYHRPSPAIRDSAAHLSSDSLFVGAPTSTFALNKMTQPAMPSFDDDDDGLVGHNASLFSSSQTWTSTPETGNFFSGHEQSNDYGGHGGLGGEWSTPNW</sequence>
<dbReference type="AlphaFoldDB" id="A0A8H3F9Q7"/>
<reference evidence="2" key="1">
    <citation type="submission" date="2021-03" db="EMBL/GenBank/DDBJ databases">
        <authorList>
            <person name="Tagirdzhanova G."/>
        </authorList>
    </citation>
    <scope>NUCLEOTIDE SEQUENCE</scope>
</reference>
<dbReference type="EMBL" id="CAJPDT010000023">
    <property type="protein sequence ID" value="CAF9919620.1"/>
    <property type="molecule type" value="Genomic_DNA"/>
</dbReference>
<evidence type="ECO:0008006" key="4">
    <source>
        <dbReference type="Google" id="ProtNLM"/>
    </source>
</evidence>